<dbReference type="STRING" id="698738.OLEAN_C03710"/>
<evidence type="ECO:0000256" key="2">
    <source>
        <dbReference type="ARBA" id="ARBA00023157"/>
    </source>
</evidence>
<dbReference type="HOGENOM" id="CLU_004043_1_0_6"/>
<accession>R4YJW0</accession>
<dbReference type="SUPFAM" id="SSF49899">
    <property type="entry name" value="Concanavalin A-like lectins/glucanases"/>
    <property type="match status" value="1"/>
</dbReference>
<dbReference type="PANTHER" id="PTHR47635">
    <property type="entry name" value="CUB DOMAIN-CONTAINING PROTEIN"/>
    <property type="match status" value="1"/>
</dbReference>
<reference evidence="5 6" key="1">
    <citation type="journal article" date="2013" name="Nat. Commun.">
        <title>Genome sequence and functional genomic analysis of the oil-degrading bacterium Oleispira antarctica.</title>
        <authorList>
            <person name="Kube M."/>
            <person name="Chernikova T.N."/>
            <person name="Al-Ramahi Y."/>
            <person name="Beloqui A."/>
            <person name="Lopez-Cortez N."/>
            <person name="Guazzaroni M.E."/>
            <person name="Heipieper H.J."/>
            <person name="Klages S."/>
            <person name="Kotsyurbenko O.R."/>
            <person name="Langer I."/>
            <person name="Nechitaylo T.Y."/>
            <person name="Lunsdorf H."/>
            <person name="Fernandez M."/>
            <person name="Juarez S."/>
            <person name="Ciordia S."/>
            <person name="Singer A."/>
            <person name="Kagan O."/>
            <person name="Egorova O."/>
            <person name="Petit P.A."/>
            <person name="Stogios P."/>
            <person name="Kim Y."/>
            <person name="Tchigvintsev A."/>
            <person name="Flick R."/>
            <person name="Denaro R."/>
            <person name="Genovese M."/>
            <person name="Albar J.P."/>
            <person name="Reva O.N."/>
            <person name="Martinez-Gomariz M."/>
            <person name="Tran H."/>
            <person name="Ferrer M."/>
            <person name="Savchenko A."/>
            <person name="Yakunin A.F."/>
            <person name="Yakimov M.M."/>
            <person name="Golyshina O.V."/>
            <person name="Reinhardt R."/>
            <person name="Golyshin P.N."/>
        </authorList>
    </citation>
    <scope>NUCLEOTIDE SEQUENCE [LARGE SCALE GENOMIC DNA]</scope>
</reference>
<gene>
    <name evidence="5" type="primary">mshQ</name>
    <name evidence="5" type="ORF">OLEAN_C03710</name>
</gene>
<feature type="signal peptide" evidence="3">
    <location>
        <begin position="1"/>
        <end position="22"/>
    </location>
</feature>
<feature type="domain" description="LamG-like jellyroll fold" evidence="4">
    <location>
        <begin position="294"/>
        <end position="425"/>
    </location>
</feature>
<dbReference type="OrthoDB" id="9790247at2"/>
<dbReference type="PATRIC" id="fig|698738.3.peg.384"/>
<feature type="chain" id="PRO_5004383166" evidence="3">
    <location>
        <begin position="23"/>
        <end position="1377"/>
    </location>
</feature>
<keyword evidence="6" id="KW-1185">Reference proteome</keyword>
<evidence type="ECO:0000256" key="3">
    <source>
        <dbReference type="SAM" id="SignalP"/>
    </source>
</evidence>
<evidence type="ECO:0000259" key="4">
    <source>
        <dbReference type="SMART" id="SM00560"/>
    </source>
</evidence>
<protein>
    <submittedName>
        <fullName evidence="5">MSHA biogenesis protein MshQ</fullName>
    </submittedName>
</protein>
<dbReference type="PANTHER" id="PTHR47635:SF2">
    <property type="entry name" value="LAMG-LIKE JELLYROLL FOLD DOMAIN-CONTAINING PROTEIN"/>
    <property type="match status" value="1"/>
</dbReference>
<evidence type="ECO:0000256" key="1">
    <source>
        <dbReference type="ARBA" id="ARBA00022729"/>
    </source>
</evidence>
<name>R4YJW0_OLEAN</name>
<evidence type="ECO:0000313" key="6">
    <source>
        <dbReference type="Proteomes" id="UP000032749"/>
    </source>
</evidence>
<dbReference type="EMBL" id="FO203512">
    <property type="protein sequence ID" value="CCK74547.1"/>
    <property type="molecule type" value="Genomic_DNA"/>
</dbReference>
<dbReference type="InterPro" id="IPR006558">
    <property type="entry name" value="LamG-like"/>
</dbReference>
<keyword evidence="1 3" id="KW-0732">Signal</keyword>
<dbReference type="KEGG" id="oai:OLEAN_C03710"/>
<dbReference type="Gene3D" id="2.60.120.200">
    <property type="match status" value="1"/>
</dbReference>
<sequence>MITFIRFVLLSGILFLTTTANASYTMTELEGTPLETPDVVNTVAWDGLDTNFPSDDDKQIVSIGFPFQFDTLSYDFVTIFTNGILKFLPVDRMHRDYINESLPTDEGDGFIAVYWDDLVDDANSSVTYGNLGTAPNRKFVVNWTNVRSYSNNFRYDFQVVLYENGDIRYRYNNNTSNGESATIGLEINDTDFIEYSFNEVSVEVSFDLFFRNQLLALPAPILQYRLDETSWDGSIGEVVDSSSNSLNGRSFSGANTGNVAPALGANIGTCNYGEFDGQNDYVEIADNALLDLSNNFSVGVWIKIDSIPTSGLKTILSKDENYEFHVNSAGRIFWWWNTEILGAVRTVTSDTSIVAGVWTHVVISFSTVTQNIFINGVASGDEIYPEGAITNSDPLQIGADQNSGGRYFNGDIDEVNIFNQALSETQARELMEITRPCPSLNLCISSFPDGLNSHTGGNISFKRDAQLFFSPDDILSAGSVSLDGGSSQRSCVSVECQASGLSVEATIPAAFPDTSISTTDVNINNNAAGNIGSGENDYRDVSLGNNSTLNIIAGYGDYYIDDLSFGNNGTLNLVSGTYWINNFSAGRGLDINISGGTARLYINNTFSLPRDAIINSPSLATQGDASQFFLYGYSNINTGSDSTFSGVIYGTGDIELDNTSNYYGAITGADISIGIDTNVFFNPAATANLDYGDLCESASCTLGSFNITQPAYALACPGIRTKISIQAMCDDGTSVKDDYVGTVDISSNENALSEFYQSLVSVPTISSIIFDGSEFGLKDVFLFHQNENPALQVSAMDTAESVTSISTTATDYRTEGFAITEPESFTCGDNTSMSLTAIGEDDNGLACQTLTGFTGTKNIKAWYEVNINSDSGADPVSTNLLIQSQSINTQAEPTANNINLTFNNGIANFPIAYANSGQILGINFKHDDDPYDGSVPEFSALVASTTSFIVKPNSINLSISDADSSCAVGMVNENCSKFMAAGRPFIMNVEAQCVGGTVADEYQGDVTFSHSLVSPLPGAFGSLAITSGTIGAVDSGTIQVDNQTLTEVGIFNLTAVANNYYGETIDPFTLSNVGRFYPENFIMTASSTTNSCGSFSYMSQTDNEIDISYTLQAQRFGGGITLNYEGAFAKANMTIVAEDNNDGGAYHQTRLSGFNSTSWNNGEYLYSDGGSFLRATSSLPDGPYQNLQIGLQLSDNDGDDSILTGLDMQSDTNTDCDVIGDCDAKSVGNNLDLRFGQMKLSNAFGPETFDLDMIVRTEYYDGTGFVLNTDDNCTEIFATEPELSPLAASWTDNLAVGDTTPSLINTIAFGIGKVRFSEAGLGNAGSVTFQYDTNTFLLWLNTENDDDADYADNPFGKITFGQFRGNDRMIYWREIVR</sequence>
<proteinExistence type="predicted"/>
<organism evidence="5 6">
    <name type="scientific">Oleispira antarctica RB-8</name>
    <dbReference type="NCBI Taxonomy" id="698738"/>
    <lineage>
        <taxon>Bacteria</taxon>
        <taxon>Pseudomonadati</taxon>
        <taxon>Pseudomonadota</taxon>
        <taxon>Gammaproteobacteria</taxon>
        <taxon>Oceanospirillales</taxon>
        <taxon>Oceanospirillaceae</taxon>
        <taxon>Oleispira</taxon>
    </lineage>
</organism>
<dbReference type="Proteomes" id="UP000032749">
    <property type="component" value="Chromosome"/>
</dbReference>
<dbReference type="InterPro" id="IPR013320">
    <property type="entry name" value="ConA-like_dom_sf"/>
</dbReference>
<dbReference type="SMART" id="SM00560">
    <property type="entry name" value="LamGL"/>
    <property type="match status" value="1"/>
</dbReference>
<keyword evidence="2" id="KW-1015">Disulfide bond</keyword>
<evidence type="ECO:0000313" key="5">
    <source>
        <dbReference type="EMBL" id="CCK74547.1"/>
    </source>
</evidence>
<dbReference type="Pfam" id="PF20419">
    <property type="entry name" value="DUF6701"/>
    <property type="match status" value="1"/>
</dbReference>
<dbReference type="InterPro" id="IPR046524">
    <property type="entry name" value="DUF6701"/>
</dbReference>
<dbReference type="Pfam" id="PF13385">
    <property type="entry name" value="Laminin_G_3"/>
    <property type="match status" value="1"/>
</dbReference>